<reference evidence="3" key="1">
    <citation type="submission" date="2022-07" db="EMBL/GenBank/DDBJ databases">
        <title>The genome of Lyophyllum shimeji provides insight into the initial evolution of ectomycorrhizal fungal genome.</title>
        <authorList>
            <person name="Kobayashi Y."/>
            <person name="Shibata T."/>
            <person name="Hirakawa H."/>
            <person name="Shigenobu S."/>
            <person name="Nishiyama T."/>
            <person name="Yamada A."/>
            <person name="Hasebe M."/>
            <person name="Kawaguchi M."/>
        </authorList>
    </citation>
    <scope>NUCLEOTIDE SEQUENCE</scope>
    <source>
        <strain evidence="3">AT787</strain>
    </source>
</reference>
<dbReference type="OrthoDB" id="5358886at2759"/>
<sequence length="360" mass="37953">MSVQRPISSTFLSFFIVLSLLDVAGAQLSIRNISTSTVIDLYRFYNGGGGVTAGTSGRFTWDIYDGDAPFSEISTALDSSVEIISGPAEGGGDDVVDLAVIHDTYRIADYYYPTNLPLGLYHARITSTLNTTRTIGQSDIQRVTARSATINVTTSSPIGCGSKVPAPFTKVTSPSSSGFTSMYVEKPSAGYNVGKSTLPGSLDMPILLQYRDQRNFLGKGITNVTAQILDSATSKPVGSPQSPTDPSSVNRISVKFSDVPMEIGGSYKIQLKYRNNVQDGIFNPGELVTFTTEAFNVVTLDDWHSNCGALSSSGSDPSGSGSGSGSSSGAGNTDGGHMVLPGLYRLPALVSGLMSVLWVM</sequence>
<proteinExistence type="predicted"/>
<keyword evidence="2" id="KW-0732">Signal</keyword>
<evidence type="ECO:0000256" key="1">
    <source>
        <dbReference type="SAM" id="MobiDB-lite"/>
    </source>
</evidence>
<feature type="compositionally biased region" description="Low complexity" evidence="1">
    <location>
        <begin position="310"/>
        <end position="319"/>
    </location>
</feature>
<accession>A0A9P3PR55</accession>
<feature type="compositionally biased region" description="Gly residues" evidence="1">
    <location>
        <begin position="320"/>
        <end position="332"/>
    </location>
</feature>
<dbReference type="AlphaFoldDB" id="A0A9P3PR55"/>
<evidence type="ECO:0000313" key="4">
    <source>
        <dbReference type="Proteomes" id="UP001063166"/>
    </source>
</evidence>
<dbReference type="Proteomes" id="UP001063166">
    <property type="component" value="Unassembled WGS sequence"/>
</dbReference>
<protein>
    <submittedName>
        <fullName evidence="3">Uncharacterized protein</fullName>
    </submittedName>
</protein>
<feature type="signal peptide" evidence="2">
    <location>
        <begin position="1"/>
        <end position="26"/>
    </location>
</feature>
<feature type="chain" id="PRO_5040301196" evidence="2">
    <location>
        <begin position="27"/>
        <end position="360"/>
    </location>
</feature>
<evidence type="ECO:0000256" key="2">
    <source>
        <dbReference type="SAM" id="SignalP"/>
    </source>
</evidence>
<organism evidence="3 4">
    <name type="scientific">Lyophyllum shimeji</name>
    <name type="common">Hon-shimeji</name>
    <name type="synonym">Tricholoma shimeji</name>
    <dbReference type="NCBI Taxonomy" id="47721"/>
    <lineage>
        <taxon>Eukaryota</taxon>
        <taxon>Fungi</taxon>
        <taxon>Dikarya</taxon>
        <taxon>Basidiomycota</taxon>
        <taxon>Agaricomycotina</taxon>
        <taxon>Agaricomycetes</taxon>
        <taxon>Agaricomycetidae</taxon>
        <taxon>Agaricales</taxon>
        <taxon>Tricholomatineae</taxon>
        <taxon>Lyophyllaceae</taxon>
        <taxon>Lyophyllum</taxon>
    </lineage>
</organism>
<keyword evidence="4" id="KW-1185">Reference proteome</keyword>
<name>A0A9P3PR55_LYOSH</name>
<comment type="caution">
    <text evidence="3">The sequence shown here is derived from an EMBL/GenBank/DDBJ whole genome shotgun (WGS) entry which is preliminary data.</text>
</comment>
<evidence type="ECO:0000313" key="3">
    <source>
        <dbReference type="EMBL" id="GLB40068.1"/>
    </source>
</evidence>
<gene>
    <name evidence="3" type="ORF">LshimejAT787_0705780</name>
</gene>
<dbReference type="EMBL" id="BRPK01000007">
    <property type="protein sequence ID" value="GLB40068.1"/>
    <property type="molecule type" value="Genomic_DNA"/>
</dbReference>
<feature type="region of interest" description="Disordered" evidence="1">
    <location>
        <begin position="310"/>
        <end position="332"/>
    </location>
</feature>